<feature type="domain" description="Transposase IS204/IS1001/IS1096/IS1165 zinc-finger" evidence="2">
    <location>
        <begin position="48"/>
        <end position="94"/>
    </location>
</feature>
<dbReference type="STRING" id="399497.BW733_01835"/>
<gene>
    <name evidence="3" type="ORF">BW733_01835</name>
</gene>
<protein>
    <recommendedName>
        <fullName evidence="5">Transposase</fullName>
    </recommendedName>
</protein>
<feature type="domain" description="Transposase IS204/IS1001/IS1096/IS1165 helix-turn-helix" evidence="1">
    <location>
        <begin position="110"/>
        <end position="151"/>
    </location>
</feature>
<dbReference type="PANTHER" id="PTHR33498">
    <property type="entry name" value="TRANSPOSASE FOR INSERTION SEQUENCE ELEMENT IS1557"/>
    <property type="match status" value="1"/>
</dbReference>
<dbReference type="InterPro" id="IPR029261">
    <property type="entry name" value="Transposase_Znf"/>
</dbReference>
<evidence type="ECO:0000313" key="4">
    <source>
        <dbReference type="Proteomes" id="UP000188235"/>
    </source>
</evidence>
<evidence type="ECO:0000259" key="2">
    <source>
        <dbReference type="Pfam" id="PF14690"/>
    </source>
</evidence>
<dbReference type="RefSeq" id="WP_077347368.1">
    <property type="nucleotide sequence ID" value="NZ_CP019607.1"/>
</dbReference>
<dbReference type="OrthoDB" id="3255666at2"/>
<dbReference type="Pfam" id="PF14690">
    <property type="entry name" value="Zn_ribbon_ISL3"/>
    <property type="match status" value="1"/>
</dbReference>
<proteinExistence type="predicted"/>
<dbReference type="PANTHER" id="PTHR33498:SF1">
    <property type="entry name" value="TRANSPOSASE FOR INSERTION SEQUENCE ELEMENT IS1557"/>
    <property type="match status" value="1"/>
</dbReference>
<dbReference type="Pfam" id="PF13542">
    <property type="entry name" value="HTH_Tnp_ISL3"/>
    <property type="match status" value="1"/>
</dbReference>
<name>A0A1Q2CUK2_9ACTN</name>
<dbReference type="InterPro" id="IPR047951">
    <property type="entry name" value="Transpos_ISL3"/>
</dbReference>
<evidence type="ECO:0008006" key="5">
    <source>
        <dbReference type="Google" id="ProtNLM"/>
    </source>
</evidence>
<dbReference type="AlphaFoldDB" id="A0A1Q2CUK2"/>
<dbReference type="KEGG" id="tfa:BW733_01835"/>
<dbReference type="EMBL" id="CP019607">
    <property type="protein sequence ID" value="AQP49756.1"/>
    <property type="molecule type" value="Genomic_DNA"/>
</dbReference>
<evidence type="ECO:0000259" key="1">
    <source>
        <dbReference type="Pfam" id="PF13542"/>
    </source>
</evidence>
<accession>A0A1Q2CUK2</accession>
<sequence length="200" mass="21926">MTDPTSCDAAGSYCERCDLLVGLAGFHVTDVKEDDGQLKVMIESAPTVMGCPVCGVVAHGHGRTVAELVDAPCFGRPVRLRWRKHRWICPEPTCLVGSFAEQDPSVALAGRKLTTRAIRWAIGQLRDEQASIQGLSRQLGTTWKTLWRAIQPVLEAAAADEARFEGVTSLGVDEHIVRHEALLYRMEVGDLHWLAVVAAR</sequence>
<dbReference type="Proteomes" id="UP000188235">
    <property type="component" value="Chromosome"/>
</dbReference>
<evidence type="ECO:0000313" key="3">
    <source>
        <dbReference type="EMBL" id="AQP49756.1"/>
    </source>
</evidence>
<organism evidence="3 4">
    <name type="scientific">Tessaracoccus flavescens</name>
    <dbReference type="NCBI Taxonomy" id="399497"/>
    <lineage>
        <taxon>Bacteria</taxon>
        <taxon>Bacillati</taxon>
        <taxon>Actinomycetota</taxon>
        <taxon>Actinomycetes</taxon>
        <taxon>Propionibacteriales</taxon>
        <taxon>Propionibacteriaceae</taxon>
        <taxon>Tessaracoccus</taxon>
    </lineage>
</organism>
<keyword evidence="4" id="KW-1185">Reference proteome</keyword>
<reference evidence="3 4" key="1">
    <citation type="journal article" date="2008" name="Int. J. Syst. Evol. Microbiol.">
        <title>Tessaracoccus flavescens sp. nov., isolated from marine sediment.</title>
        <authorList>
            <person name="Lee D.W."/>
            <person name="Lee S.D."/>
        </authorList>
    </citation>
    <scope>NUCLEOTIDE SEQUENCE [LARGE SCALE GENOMIC DNA]</scope>
    <source>
        <strain evidence="3 4">SST-39T</strain>
    </source>
</reference>
<dbReference type="InterPro" id="IPR032877">
    <property type="entry name" value="Transposase_HTH"/>
</dbReference>